<proteinExistence type="inferred from homology"/>
<protein>
    <submittedName>
        <fullName evidence="7">Uncharacterized membrane protein YgdD (TMEM256/DUF423 family)</fullName>
    </submittedName>
</protein>
<evidence type="ECO:0000256" key="1">
    <source>
        <dbReference type="ARBA" id="ARBA00004141"/>
    </source>
</evidence>
<accession>A0A562IYZ1</accession>
<dbReference type="AlphaFoldDB" id="A0A562IYZ1"/>
<feature type="transmembrane region" description="Helical" evidence="6">
    <location>
        <begin position="44"/>
        <end position="62"/>
    </location>
</feature>
<dbReference type="PANTHER" id="PTHR43461:SF1">
    <property type="entry name" value="TRANSMEMBRANE PROTEIN 256"/>
    <property type="match status" value="1"/>
</dbReference>
<dbReference type="OrthoDB" id="9802121at2"/>
<evidence type="ECO:0000256" key="2">
    <source>
        <dbReference type="ARBA" id="ARBA00009694"/>
    </source>
</evidence>
<evidence type="ECO:0000313" key="7">
    <source>
        <dbReference type="EMBL" id="TWH76102.1"/>
    </source>
</evidence>
<dbReference type="Pfam" id="PF04241">
    <property type="entry name" value="DUF423"/>
    <property type="match status" value="1"/>
</dbReference>
<keyword evidence="5 6" id="KW-0472">Membrane</keyword>
<dbReference type="InterPro" id="IPR006696">
    <property type="entry name" value="DUF423"/>
</dbReference>
<dbReference type="RefSeq" id="WP_144570759.1">
    <property type="nucleotide sequence ID" value="NZ_VLKG01000003.1"/>
</dbReference>
<evidence type="ECO:0000256" key="6">
    <source>
        <dbReference type="SAM" id="Phobius"/>
    </source>
</evidence>
<evidence type="ECO:0000256" key="4">
    <source>
        <dbReference type="ARBA" id="ARBA00022989"/>
    </source>
</evidence>
<dbReference type="Proteomes" id="UP000319627">
    <property type="component" value="Unassembled WGS sequence"/>
</dbReference>
<evidence type="ECO:0000256" key="3">
    <source>
        <dbReference type="ARBA" id="ARBA00022692"/>
    </source>
</evidence>
<feature type="transmembrane region" description="Helical" evidence="6">
    <location>
        <begin position="74"/>
        <end position="92"/>
    </location>
</feature>
<dbReference type="GO" id="GO:0005886">
    <property type="term" value="C:plasma membrane"/>
    <property type="evidence" value="ECO:0007669"/>
    <property type="project" value="TreeGrafter"/>
</dbReference>
<comment type="caution">
    <text evidence="7">The sequence shown here is derived from an EMBL/GenBank/DDBJ whole genome shotgun (WGS) entry which is preliminary data.</text>
</comment>
<keyword evidence="3 6" id="KW-0812">Transmembrane</keyword>
<organism evidence="7 8">
    <name type="scientific">Azomonas agilis</name>
    <dbReference type="NCBI Taxonomy" id="116849"/>
    <lineage>
        <taxon>Bacteria</taxon>
        <taxon>Pseudomonadati</taxon>
        <taxon>Pseudomonadota</taxon>
        <taxon>Gammaproteobacteria</taxon>
        <taxon>Pseudomonadales</taxon>
        <taxon>Pseudomonadaceae</taxon>
        <taxon>Azomonas</taxon>
    </lineage>
</organism>
<name>A0A562IYZ1_9GAMM</name>
<dbReference type="PANTHER" id="PTHR43461">
    <property type="entry name" value="TRANSMEMBRANE PROTEIN 256"/>
    <property type="match status" value="1"/>
</dbReference>
<keyword evidence="8" id="KW-1185">Reference proteome</keyword>
<evidence type="ECO:0000313" key="8">
    <source>
        <dbReference type="Proteomes" id="UP000319627"/>
    </source>
</evidence>
<feature type="transmembrane region" description="Helical" evidence="6">
    <location>
        <begin position="98"/>
        <end position="119"/>
    </location>
</feature>
<comment type="similarity">
    <text evidence="2">Belongs to the UPF0382 family.</text>
</comment>
<keyword evidence="4 6" id="KW-1133">Transmembrane helix</keyword>
<reference evidence="7 8" key="1">
    <citation type="submission" date="2019-07" db="EMBL/GenBank/DDBJ databases">
        <title>Genomic Encyclopedia of Type Strains, Phase I: the one thousand microbial genomes (KMG-I) project.</title>
        <authorList>
            <person name="Kyrpides N."/>
        </authorList>
    </citation>
    <scope>NUCLEOTIDE SEQUENCE [LARGE SCALE GENOMIC DNA]</scope>
    <source>
        <strain evidence="7 8">DSM 375</strain>
    </source>
</reference>
<dbReference type="EMBL" id="VLKG01000003">
    <property type="protein sequence ID" value="TWH76102.1"/>
    <property type="molecule type" value="Genomic_DNA"/>
</dbReference>
<gene>
    <name evidence="7" type="ORF">LX59_01021</name>
</gene>
<comment type="subcellular location">
    <subcellularLocation>
        <location evidence="1">Membrane</location>
        <topology evidence="1">Multi-pass membrane protein</topology>
    </subcellularLocation>
</comment>
<evidence type="ECO:0000256" key="5">
    <source>
        <dbReference type="ARBA" id="ARBA00023136"/>
    </source>
</evidence>
<sequence length="122" mass="13309">MGRCFISLAALFGATSVALGAWGSHGLKSRFTPELLEVFRTAVHYQQIHALALLGVGILALYRPSLWINASGVLFTLGILGFSGTLYLRTLWDLNLGFATPLGGMIFMLAWLILGVTAWRIR</sequence>